<dbReference type="GO" id="GO:0006310">
    <property type="term" value="P:DNA recombination"/>
    <property type="evidence" value="ECO:0007669"/>
    <property type="project" value="TreeGrafter"/>
</dbReference>
<comment type="caution">
    <text evidence="4">The sequence shown here is derived from an EMBL/GenBank/DDBJ whole genome shotgun (WGS) entry which is preliminary data.</text>
</comment>
<keyword evidence="1" id="KW-0547">Nucleotide-binding</keyword>
<dbReference type="SUPFAM" id="SSF52540">
    <property type="entry name" value="P-loop containing nucleoside triphosphate hydrolases"/>
    <property type="match status" value="1"/>
</dbReference>
<reference evidence="4 5" key="1">
    <citation type="submission" date="2017-03" db="EMBL/GenBank/DDBJ databases">
        <title>wgs assembly of Dolosigranulum pigrum KPL CDC strains.</title>
        <authorList>
            <person name="Brugger S.D."/>
            <person name="Pettigrew M."/>
            <person name="Kong Y."/>
            <person name="Lemon K.P."/>
        </authorList>
    </citation>
    <scope>NUCLEOTIDE SEQUENCE [LARGE SCALE GENOMIC DNA]</scope>
    <source>
        <strain evidence="4 5">KPL1931_CDC4294-98</strain>
    </source>
</reference>
<dbReference type="PANTHER" id="PTHR30580:SF1">
    <property type="entry name" value="COMF OPERON PROTEIN 1"/>
    <property type="match status" value="1"/>
</dbReference>
<keyword evidence="2" id="KW-0067">ATP-binding</keyword>
<dbReference type="Gene3D" id="3.40.50.300">
    <property type="entry name" value="P-loop containing nucleotide triphosphate hydrolases"/>
    <property type="match status" value="2"/>
</dbReference>
<name>A0A328KTL1_9LACT</name>
<dbReference type="GO" id="GO:0006302">
    <property type="term" value="P:double-strand break repair"/>
    <property type="evidence" value="ECO:0007669"/>
    <property type="project" value="TreeGrafter"/>
</dbReference>
<evidence type="ECO:0000256" key="3">
    <source>
        <dbReference type="ARBA" id="ARBA00023125"/>
    </source>
</evidence>
<dbReference type="PROSITE" id="PS51192">
    <property type="entry name" value="HELICASE_ATP_BIND_1"/>
    <property type="match status" value="1"/>
</dbReference>
<dbReference type="InterPro" id="IPR006935">
    <property type="entry name" value="Helicase/UvrB_N"/>
</dbReference>
<organism evidence="4 5">
    <name type="scientific">Dolosigranulum pigrum</name>
    <dbReference type="NCBI Taxonomy" id="29394"/>
    <lineage>
        <taxon>Bacteria</taxon>
        <taxon>Bacillati</taxon>
        <taxon>Bacillota</taxon>
        <taxon>Bacilli</taxon>
        <taxon>Lactobacillales</taxon>
        <taxon>Carnobacteriaceae</taxon>
        <taxon>Dolosigranulum</taxon>
    </lineage>
</organism>
<gene>
    <name evidence="4" type="ORF">B8A44_03870</name>
</gene>
<dbReference type="InterPro" id="IPR001650">
    <property type="entry name" value="Helicase_C-like"/>
</dbReference>
<dbReference type="AlphaFoldDB" id="A0A328KTL1"/>
<dbReference type="GO" id="GO:0005524">
    <property type="term" value="F:ATP binding"/>
    <property type="evidence" value="ECO:0007669"/>
    <property type="project" value="UniProtKB-KW"/>
</dbReference>
<dbReference type="GO" id="GO:0006270">
    <property type="term" value="P:DNA replication initiation"/>
    <property type="evidence" value="ECO:0007669"/>
    <property type="project" value="TreeGrafter"/>
</dbReference>
<dbReference type="Pfam" id="PF04851">
    <property type="entry name" value="ResIII"/>
    <property type="match status" value="1"/>
</dbReference>
<dbReference type="FunFam" id="3.40.50.300:FF:001736">
    <property type="entry name" value="COMF operon protein 1"/>
    <property type="match status" value="1"/>
</dbReference>
<dbReference type="GO" id="GO:0016787">
    <property type="term" value="F:hydrolase activity"/>
    <property type="evidence" value="ECO:0007669"/>
    <property type="project" value="InterPro"/>
</dbReference>
<dbReference type="GO" id="GO:0043138">
    <property type="term" value="F:3'-5' DNA helicase activity"/>
    <property type="evidence" value="ECO:0007669"/>
    <property type="project" value="TreeGrafter"/>
</dbReference>
<keyword evidence="4" id="KW-0347">Helicase</keyword>
<evidence type="ECO:0000256" key="2">
    <source>
        <dbReference type="ARBA" id="ARBA00022840"/>
    </source>
</evidence>
<evidence type="ECO:0000256" key="1">
    <source>
        <dbReference type="ARBA" id="ARBA00022741"/>
    </source>
</evidence>
<dbReference type="SMART" id="SM00490">
    <property type="entry name" value="HELICc"/>
    <property type="match status" value="1"/>
</dbReference>
<dbReference type="CDD" id="cd17925">
    <property type="entry name" value="DEXDc_ComFA"/>
    <property type="match status" value="1"/>
</dbReference>
<keyword evidence="4" id="KW-0378">Hydrolase</keyword>
<dbReference type="InterPro" id="IPR014001">
    <property type="entry name" value="Helicase_ATP-bd"/>
</dbReference>
<dbReference type="InterPro" id="IPR027417">
    <property type="entry name" value="P-loop_NTPase"/>
</dbReference>
<keyword evidence="3" id="KW-0238">DNA-binding</keyword>
<dbReference type="GO" id="GO:0003677">
    <property type="term" value="F:DNA binding"/>
    <property type="evidence" value="ECO:0007669"/>
    <property type="project" value="UniProtKB-KW"/>
</dbReference>
<dbReference type="RefSeq" id="WP_112788024.1">
    <property type="nucleotide sequence ID" value="NZ_CP040418.1"/>
</dbReference>
<dbReference type="PROSITE" id="PS51194">
    <property type="entry name" value="HELICASE_CTER"/>
    <property type="match status" value="1"/>
</dbReference>
<proteinExistence type="predicted"/>
<evidence type="ECO:0000313" key="4">
    <source>
        <dbReference type="EMBL" id="RAN63892.1"/>
    </source>
</evidence>
<evidence type="ECO:0000313" key="5">
    <source>
        <dbReference type="Proteomes" id="UP000249099"/>
    </source>
</evidence>
<dbReference type="Pfam" id="PF00271">
    <property type="entry name" value="Helicase_C"/>
    <property type="match status" value="1"/>
</dbReference>
<protein>
    <submittedName>
        <fullName evidence="4">ATP-dependent DNA helicase</fullName>
    </submittedName>
</protein>
<dbReference type="EMBL" id="NAQV01000011">
    <property type="protein sequence ID" value="RAN63892.1"/>
    <property type="molecule type" value="Genomic_DNA"/>
</dbReference>
<dbReference type="Proteomes" id="UP000249099">
    <property type="component" value="Unassembled WGS sequence"/>
</dbReference>
<sequence>MMDYLYGRALLKQEIPEKYWPELAQADVKTLSGVIEQGGKWLCRRCQSVVKPIEPNYCLTCGEAACGYCTQCLQMGKVKRCSTFYHVPEPNKFPLLSCSQLAWQGTLSEQQATAAQDIIETIQQRQTRLLWAVAGAGKTEMLFKGIDYALQQGLRIGLASPRVDVCLELAPRLQSAFPDHPVALLYGGMEESYQYRQLTIATTHQLFRFQEAFDVLIIDEIDAFPYHNDRALQTATQKARKPESALIYLSATPDQRMQRQVKRGKLLATILPARYHAHPLPVPIGKRCGNWETALLNGTTNAILKKMTELLNQNRCFLVFVPNIQWVLKWKQQLLETFPEATFAVVYSSDPERKEKVLKMREGKLDFLISTTILERGVTFKNIDVLVVGSDDRIFTESSLVQIAGRAGRSPQFPTGDVIYYYTQWTKAMKRAIKQIKTMNQLARKRGLINDD</sequence>
<accession>A0A328KTL1</accession>
<dbReference type="SMART" id="SM00487">
    <property type="entry name" value="DEXDc"/>
    <property type="match status" value="1"/>
</dbReference>
<dbReference type="PANTHER" id="PTHR30580">
    <property type="entry name" value="PRIMOSOMAL PROTEIN N"/>
    <property type="match status" value="1"/>
</dbReference>